<dbReference type="InterPro" id="IPR014752">
    <property type="entry name" value="Arrestin-like_C"/>
</dbReference>
<reference evidence="2 3" key="1">
    <citation type="submission" date="2016-04" db="EMBL/GenBank/DDBJ databases">
        <title>Draft genome of Fonsecaea erecta CBS 125763.</title>
        <authorList>
            <person name="Weiss V.A."/>
            <person name="Vicente V.A."/>
            <person name="Raittz R.T."/>
            <person name="Moreno L.F."/>
            <person name="De Souza E.M."/>
            <person name="Pedrosa F.O."/>
            <person name="Steffens M.B."/>
            <person name="Faoro H."/>
            <person name="Tadra-Sfeir M.Z."/>
            <person name="Najafzadeh M.J."/>
            <person name="Felipe M.S."/>
            <person name="Teixeira M."/>
            <person name="Sun J."/>
            <person name="Xi L."/>
            <person name="Gomes R."/>
            <person name="De Azevedo C.M."/>
            <person name="Salgado C.G."/>
            <person name="Da Silva M.B."/>
            <person name="Nascimento M.F."/>
            <person name="Queiroz-Telles F."/>
            <person name="Attili D.S."/>
            <person name="Gorbushina A."/>
        </authorList>
    </citation>
    <scope>NUCLEOTIDE SEQUENCE [LARGE SCALE GENOMIC DNA]</scope>
    <source>
        <strain evidence="2 3">CBS 125763</strain>
    </source>
</reference>
<dbReference type="Gene3D" id="2.60.40.640">
    <property type="match status" value="1"/>
</dbReference>
<name>A0A178ZMV7_9EURO</name>
<dbReference type="AlphaFoldDB" id="A0A178ZMV7"/>
<protein>
    <recommendedName>
        <fullName evidence="4">Arrestin-like N-terminal domain-containing protein</fullName>
    </recommendedName>
</protein>
<accession>A0A178ZMV7</accession>
<feature type="region of interest" description="Disordered" evidence="1">
    <location>
        <begin position="345"/>
        <end position="372"/>
    </location>
</feature>
<sequence>MEQHLWGSQLGNKTAETMSITFDVFEQPYWLPGEHIRGSVVIRVPYSAAISSARIDLEGLSLIHSVNKDRSREFSVHKFLYQNHDVRCVAKVSGEVQKSSYLATYRIPFDFLISRTISSNADKLPAGCLELPPTTLIGGLAWSPRHGRVFAQPNISYHLVGEVVLLDQSSPSTWTLREEKPIKIWKSSSIMPPISLGDFAAEYRTVAETPCALRRLESPKLRLRISTTEPAAVAFNCRQSDQVANVDLRVCFSRPATSHAVDERRLRSLLAKVKIQVQTCLRAKTFYTPVAFEKVPGQAMLTPTSNCRMNDQAFQLGASMGLPVESAAPSLGGSLKEAYDGPFAVAGKGDDDEEEEMKWETHKRRRSDDGAQASTADYSLWHSSNLFRCPLTIPHGLVPTFWCPTASQQYSLLLDVKVSGLNTEQTKLRLEVPLQIFYDLGPSATPGGPVCRRLRSVATERRTGYDQDEENDEDVCTTIVMHDIEEGAPPMYV</sequence>
<keyword evidence="3" id="KW-1185">Reference proteome</keyword>
<dbReference type="GeneID" id="30007498"/>
<organism evidence="2 3">
    <name type="scientific">Fonsecaea erecta</name>
    <dbReference type="NCBI Taxonomy" id="1367422"/>
    <lineage>
        <taxon>Eukaryota</taxon>
        <taxon>Fungi</taxon>
        <taxon>Dikarya</taxon>
        <taxon>Ascomycota</taxon>
        <taxon>Pezizomycotina</taxon>
        <taxon>Eurotiomycetes</taxon>
        <taxon>Chaetothyriomycetidae</taxon>
        <taxon>Chaetothyriales</taxon>
        <taxon>Herpotrichiellaceae</taxon>
        <taxon>Fonsecaea</taxon>
    </lineage>
</organism>
<evidence type="ECO:0000313" key="3">
    <source>
        <dbReference type="Proteomes" id="UP000078343"/>
    </source>
</evidence>
<evidence type="ECO:0008006" key="4">
    <source>
        <dbReference type="Google" id="ProtNLM"/>
    </source>
</evidence>
<dbReference type="EMBL" id="LVYI01000003">
    <property type="protein sequence ID" value="OAP61127.1"/>
    <property type="molecule type" value="Genomic_DNA"/>
</dbReference>
<comment type="caution">
    <text evidence="2">The sequence shown here is derived from an EMBL/GenBank/DDBJ whole genome shotgun (WGS) entry which is preliminary data.</text>
</comment>
<evidence type="ECO:0000313" key="2">
    <source>
        <dbReference type="EMBL" id="OAP61127.1"/>
    </source>
</evidence>
<gene>
    <name evidence="2" type="ORF">AYL99_03328</name>
</gene>
<proteinExistence type="predicted"/>
<dbReference type="Proteomes" id="UP000078343">
    <property type="component" value="Unassembled WGS sequence"/>
</dbReference>
<dbReference type="RefSeq" id="XP_018694494.1">
    <property type="nucleotide sequence ID" value="XM_018834844.1"/>
</dbReference>
<evidence type="ECO:0000256" key="1">
    <source>
        <dbReference type="SAM" id="MobiDB-lite"/>
    </source>
</evidence>
<dbReference type="OrthoDB" id="4155932at2759"/>